<evidence type="ECO:0000313" key="3">
    <source>
        <dbReference type="Proteomes" id="UP001066276"/>
    </source>
</evidence>
<dbReference type="AlphaFoldDB" id="A0AAV7Q3L5"/>
<comment type="caution">
    <text evidence="2">The sequence shown here is derived from an EMBL/GenBank/DDBJ whole genome shotgun (WGS) entry which is preliminary data.</text>
</comment>
<dbReference type="EMBL" id="JANPWB010000010">
    <property type="protein sequence ID" value="KAJ1135162.1"/>
    <property type="molecule type" value="Genomic_DNA"/>
</dbReference>
<evidence type="ECO:0000313" key="2">
    <source>
        <dbReference type="EMBL" id="KAJ1135162.1"/>
    </source>
</evidence>
<feature type="compositionally biased region" description="Low complexity" evidence="1">
    <location>
        <begin position="23"/>
        <end position="36"/>
    </location>
</feature>
<keyword evidence="3" id="KW-1185">Reference proteome</keyword>
<protein>
    <submittedName>
        <fullName evidence="2">Uncharacterized protein</fullName>
    </submittedName>
</protein>
<name>A0AAV7Q3L5_PLEWA</name>
<organism evidence="2 3">
    <name type="scientific">Pleurodeles waltl</name>
    <name type="common">Iberian ribbed newt</name>
    <dbReference type="NCBI Taxonomy" id="8319"/>
    <lineage>
        <taxon>Eukaryota</taxon>
        <taxon>Metazoa</taxon>
        <taxon>Chordata</taxon>
        <taxon>Craniata</taxon>
        <taxon>Vertebrata</taxon>
        <taxon>Euteleostomi</taxon>
        <taxon>Amphibia</taxon>
        <taxon>Batrachia</taxon>
        <taxon>Caudata</taxon>
        <taxon>Salamandroidea</taxon>
        <taxon>Salamandridae</taxon>
        <taxon>Pleurodelinae</taxon>
        <taxon>Pleurodeles</taxon>
    </lineage>
</organism>
<accession>A0AAV7Q3L5</accession>
<sequence>MRRSLTDVVVEAPVLNARPRTLHGGAHARAGRHAAAPCDSLGEPRAPVTQIPGAPRASRGVGRSAHAQYRTVHHITVVLDRDEGPKYHRRDCYAILENTIFPKAV</sequence>
<gene>
    <name evidence="2" type="ORF">NDU88_001607</name>
</gene>
<proteinExistence type="predicted"/>
<feature type="region of interest" description="Disordered" evidence="1">
    <location>
        <begin position="21"/>
        <end position="66"/>
    </location>
</feature>
<evidence type="ECO:0000256" key="1">
    <source>
        <dbReference type="SAM" id="MobiDB-lite"/>
    </source>
</evidence>
<dbReference type="Proteomes" id="UP001066276">
    <property type="component" value="Chromosome 6"/>
</dbReference>
<reference evidence="2" key="1">
    <citation type="journal article" date="2022" name="bioRxiv">
        <title>Sequencing and chromosome-scale assembly of the giantPleurodeles waltlgenome.</title>
        <authorList>
            <person name="Brown T."/>
            <person name="Elewa A."/>
            <person name="Iarovenko S."/>
            <person name="Subramanian E."/>
            <person name="Araus A.J."/>
            <person name="Petzold A."/>
            <person name="Susuki M."/>
            <person name="Suzuki K.-i.T."/>
            <person name="Hayashi T."/>
            <person name="Toyoda A."/>
            <person name="Oliveira C."/>
            <person name="Osipova E."/>
            <person name="Leigh N.D."/>
            <person name="Simon A."/>
            <person name="Yun M.H."/>
        </authorList>
    </citation>
    <scope>NUCLEOTIDE SEQUENCE</scope>
    <source>
        <strain evidence="2">20211129_DDA</strain>
        <tissue evidence="2">Liver</tissue>
    </source>
</reference>